<dbReference type="GO" id="GO:0016887">
    <property type="term" value="F:ATP hydrolysis activity"/>
    <property type="evidence" value="ECO:0007669"/>
    <property type="project" value="InterPro"/>
</dbReference>
<proteinExistence type="predicted"/>
<reference evidence="4" key="1">
    <citation type="journal article" date="2017" name="Environ. Microbiol. Rep.">
        <title>Genetic Diversity of Marine Anaerobic Ammonium-Oxidizing Bacteria as Revealed by Genomic and Proteomic Analyses of 'Candidatus Scalindua japonica'.</title>
        <authorList>
            <person name="Oshiki M."/>
            <person name="Mizuto K."/>
            <person name="Kimura Z."/>
            <person name="Kindaichi T."/>
            <person name="Satoh H."/>
            <person name="Okabe S."/>
        </authorList>
    </citation>
    <scope>NUCLEOTIDE SEQUENCE [LARGE SCALE GENOMIC DNA]</scope>
    <source>
        <strain evidence="4">husup-a2</strain>
    </source>
</reference>
<accession>A0A286U1R1</accession>
<dbReference type="Pfam" id="PF13401">
    <property type="entry name" value="AAA_22"/>
    <property type="match status" value="1"/>
</dbReference>
<evidence type="ECO:0000313" key="4">
    <source>
        <dbReference type="Proteomes" id="UP000218542"/>
    </source>
</evidence>
<dbReference type="Proteomes" id="UP000218542">
    <property type="component" value="Unassembled WGS sequence"/>
</dbReference>
<dbReference type="InterPro" id="IPR052026">
    <property type="entry name" value="ExeA_AAA_ATPase_DNA-bind"/>
</dbReference>
<name>A0A286U1R1_9BACT</name>
<organism evidence="3 4">
    <name type="scientific">Candidatus Scalindua japonica</name>
    <dbReference type="NCBI Taxonomy" id="1284222"/>
    <lineage>
        <taxon>Bacteria</taxon>
        <taxon>Pseudomonadati</taxon>
        <taxon>Planctomycetota</taxon>
        <taxon>Candidatus Brocadiia</taxon>
        <taxon>Candidatus Brocadiales</taxon>
        <taxon>Candidatus Scalinduaceae</taxon>
        <taxon>Candidatus Scalindua</taxon>
    </lineage>
</organism>
<dbReference type="AlphaFoldDB" id="A0A286U1R1"/>
<comment type="caution">
    <text evidence="3">The sequence shown here is derived from an EMBL/GenBank/DDBJ whole genome shotgun (WGS) entry which is preliminary data.</text>
</comment>
<dbReference type="Gene3D" id="3.40.50.300">
    <property type="entry name" value="P-loop containing nucleotide triphosphate hydrolases"/>
    <property type="match status" value="1"/>
</dbReference>
<feature type="compositionally biased region" description="Basic residues" evidence="1">
    <location>
        <begin position="273"/>
        <end position="285"/>
    </location>
</feature>
<dbReference type="InterPro" id="IPR027417">
    <property type="entry name" value="P-loop_NTPase"/>
</dbReference>
<dbReference type="SUPFAM" id="SSF52540">
    <property type="entry name" value="P-loop containing nucleoside triphosphate hydrolases"/>
    <property type="match status" value="1"/>
</dbReference>
<evidence type="ECO:0000259" key="2">
    <source>
        <dbReference type="Pfam" id="PF13401"/>
    </source>
</evidence>
<dbReference type="EMBL" id="BAOS01000028">
    <property type="protein sequence ID" value="GAX62001.1"/>
    <property type="molecule type" value="Genomic_DNA"/>
</dbReference>
<dbReference type="InterPro" id="IPR049945">
    <property type="entry name" value="AAA_22"/>
</dbReference>
<evidence type="ECO:0000313" key="3">
    <source>
        <dbReference type="EMBL" id="GAX62001.1"/>
    </source>
</evidence>
<feature type="compositionally biased region" description="Basic and acidic residues" evidence="1">
    <location>
        <begin position="286"/>
        <end position="311"/>
    </location>
</feature>
<dbReference type="PANTHER" id="PTHR35894">
    <property type="entry name" value="GENERAL SECRETION PATHWAY PROTEIN A-RELATED"/>
    <property type="match status" value="1"/>
</dbReference>
<evidence type="ECO:0000256" key="1">
    <source>
        <dbReference type="SAM" id="MobiDB-lite"/>
    </source>
</evidence>
<sequence length="504" mass="56604">MYYEYWNLKKSPFDNVPDPTMYAACHASMENAIAETLFAIEEGEDCLSVIVGDVGLGKTMSIRIIIDSLESEKYKIALITNPSTTFVQILREIIGQITGKPCEERKKDDLLEIFNRLLFDTSDEGKKILIFIDEANVMSPKKLEDLRLLTNMQQDSRNLFTMILVGQMELAKRLEHPKKANFFQRIGTYCQIENMPDEEQLRNYVETRLQRTGGSGKIFTDDSFPEIWECSEHGVPRLINKICKLSLKAGETNELAEINSEIIRQIGDRFRKITRPASPKRKPRKRLENEKAPRPVKDPRDNLETKPEDQGEKLVEAVAEEETPLEPVLCLQDDGDAIALSSETDSESKDEPVCTGGITEDGSVCAEGITEDEPVCAEGITKEEFAIHNGDVQTEDVVCESTEQTRTFPVEVGFGDEKALFEDVAADEDERDEVDIGGNRFQIDLSSSLIEQARGSNQDQRNKLAGTIAAQALTNNRELTKAASADPVPIWNEIKKFVLCKIGR</sequence>
<feature type="region of interest" description="Disordered" evidence="1">
    <location>
        <begin position="273"/>
        <end position="311"/>
    </location>
</feature>
<feature type="domain" description="ORC1/DEAH AAA+ ATPase" evidence="2">
    <location>
        <begin position="48"/>
        <end position="174"/>
    </location>
</feature>
<dbReference type="RefSeq" id="WP_096895375.1">
    <property type="nucleotide sequence ID" value="NZ_BAOS01000028.1"/>
</dbReference>
<dbReference type="PANTHER" id="PTHR35894:SF1">
    <property type="entry name" value="PHOSPHORIBULOKINASE _ URIDINE KINASE FAMILY"/>
    <property type="match status" value="1"/>
</dbReference>
<protein>
    <submittedName>
        <fullName evidence="3">Type II secretory pathway system protein</fullName>
    </submittedName>
</protein>
<gene>
    <name evidence="3" type="ORF">SCALIN_C28_0203</name>
</gene>
<keyword evidence="4" id="KW-1185">Reference proteome</keyword>